<name>A0ACB8D2Q9_DERSI</name>
<protein>
    <submittedName>
        <fullName evidence="1">Uncharacterized protein</fullName>
    </submittedName>
</protein>
<reference evidence="1" key="1">
    <citation type="submission" date="2020-05" db="EMBL/GenBank/DDBJ databases">
        <title>Large-scale comparative analyses of tick genomes elucidate their genetic diversity and vector capacities.</title>
        <authorList>
            <person name="Jia N."/>
            <person name="Wang J."/>
            <person name="Shi W."/>
            <person name="Du L."/>
            <person name="Sun Y."/>
            <person name="Zhan W."/>
            <person name="Jiang J."/>
            <person name="Wang Q."/>
            <person name="Zhang B."/>
            <person name="Ji P."/>
            <person name="Sakyi L.B."/>
            <person name="Cui X."/>
            <person name="Yuan T."/>
            <person name="Jiang B."/>
            <person name="Yang W."/>
            <person name="Lam T.T.-Y."/>
            <person name="Chang Q."/>
            <person name="Ding S."/>
            <person name="Wang X."/>
            <person name="Zhu J."/>
            <person name="Ruan X."/>
            <person name="Zhao L."/>
            <person name="Wei J."/>
            <person name="Que T."/>
            <person name="Du C."/>
            <person name="Cheng J."/>
            <person name="Dai P."/>
            <person name="Han X."/>
            <person name="Huang E."/>
            <person name="Gao Y."/>
            <person name="Liu J."/>
            <person name="Shao H."/>
            <person name="Ye R."/>
            <person name="Li L."/>
            <person name="Wei W."/>
            <person name="Wang X."/>
            <person name="Wang C."/>
            <person name="Yang T."/>
            <person name="Huo Q."/>
            <person name="Li W."/>
            <person name="Guo W."/>
            <person name="Chen H."/>
            <person name="Zhou L."/>
            <person name="Ni X."/>
            <person name="Tian J."/>
            <person name="Zhou Y."/>
            <person name="Sheng Y."/>
            <person name="Liu T."/>
            <person name="Pan Y."/>
            <person name="Xia L."/>
            <person name="Li J."/>
            <person name="Zhao F."/>
            <person name="Cao W."/>
        </authorList>
    </citation>
    <scope>NUCLEOTIDE SEQUENCE</scope>
    <source>
        <strain evidence="1">Dsil-2018</strain>
    </source>
</reference>
<organism evidence="1 2">
    <name type="scientific">Dermacentor silvarum</name>
    <name type="common">Tick</name>
    <dbReference type="NCBI Taxonomy" id="543639"/>
    <lineage>
        <taxon>Eukaryota</taxon>
        <taxon>Metazoa</taxon>
        <taxon>Ecdysozoa</taxon>
        <taxon>Arthropoda</taxon>
        <taxon>Chelicerata</taxon>
        <taxon>Arachnida</taxon>
        <taxon>Acari</taxon>
        <taxon>Parasitiformes</taxon>
        <taxon>Ixodida</taxon>
        <taxon>Ixodoidea</taxon>
        <taxon>Ixodidae</taxon>
        <taxon>Rhipicephalinae</taxon>
        <taxon>Dermacentor</taxon>
    </lineage>
</organism>
<accession>A0ACB8D2Q9</accession>
<keyword evidence="2" id="KW-1185">Reference proteome</keyword>
<comment type="caution">
    <text evidence="1">The sequence shown here is derived from an EMBL/GenBank/DDBJ whole genome shotgun (WGS) entry which is preliminary data.</text>
</comment>
<dbReference type="EMBL" id="CM023472">
    <property type="protein sequence ID" value="KAH7958559.1"/>
    <property type="molecule type" value="Genomic_DNA"/>
</dbReference>
<gene>
    <name evidence="1" type="ORF">HPB49_002627</name>
</gene>
<proteinExistence type="predicted"/>
<evidence type="ECO:0000313" key="2">
    <source>
        <dbReference type="Proteomes" id="UP000821865"/>
    </source>
</evidence>
<dbReference type="Proteomes" id="UP000821865">
    <property type="component" value="Chromosome 3"/>
</dbReference>
<evidence type="ECO:0000313" key="1">
    <source>
        <dbReference type="EMBL" id="KAH7958559.1"/>
    </source>
</evidence>
<sequence length="293" mass="32884">MNFVGISGSSKLPYMLDQNAWDPLPHQHEVPTPLCLARVKREIARIYTRPPHGIFIEPEENNVTKMHALIVGPPDTPYEGGFFHFLVKCPPNYPVSPPRVRIMTTDGGRVRFNPNIYPCGKVCLSILGTWPGPSWNATQNIETVLISIQSLMNEKPYFNEVGYDKEKKPGDSSRYNAVIQHETIRVAVCDAVEACLAGNSECPPALRQRILKAFPVYYSRYAKLVGDQVHLDGTAMMDPFGHHRGVYQHRRLLERLRRLNEHLSATGPNPEGKEDAAQSSVEIPSSRASSDRD</sequence>